<dbReference type="PROSITE" id="PS51272">
    <property type="entry name" value="SLH"/>
    <property type="match status" value="3"/>
</dbReference>
<evidence type="ECO:0000256" key="1">
    <source>
        <dbReference type="ARBA" id="ARBA00022737"/>
    </source>
</evidence>
<dbReference type="EMBL" id="CP017603">
    <property type="protein sequence ID" value="AOY76954.1"/>
    <property type="molecule type" value="Genomic_DNA"/>
</dbReference>
<feature type="domain" description="SLH" evidence="3">
    <location>
        <begin position="94"/>
        <end position="157"/>
    </location>
</feature>
<gene>
    <name evidence="5" type="primary">ancA_3</name>
    <name evidence="4" type="ORF">BJL90_14470</name>
    <name evidence="5" type="ORF">CLFO_18380</name>
</gene>
<dbReference type="Proteomes" id="UP000177894">
    <property type="component" value="Chromosome"/>
</dbReference>
<dbReference type="RefSeq" id="WP_070969458.1">
    <property type="nucleotide sequence ID" value="NZ_CP017603.1"/>
</dbReference>
<evidence type="ECO:0000259" key="3">
    <source>
        <dbReference type="PROSITE" id="PS51272"/>
    </source>
</evidence>
<sequence>MKRNIAAKKLTSFLVVAVMILTSVGMAFANEGINFNDIQGHWAEERIIEWAEMDIVRGYGDTFKPDNNITRAEFMSLMNKTFYEDITGEEVAEADVYLADVDADKWYAPIVKKAVAAGYISGYGEGMMKPENFITREEVATILSKIFELEQNPEAVEVFTDIHTVSDWAKGHVGAIVEARFMTGYKEGEERAFKGNNNITRAEAVVTLDNVFTRIFEDIFEGISEEDFENIFDGIFDGDFENTLKEIFGDDAEDILNSILNGEFDEILNKIFDGNFEEILNEISLEDFEEILATVEEMLPETDVSLE</sequence>
<reference evidence="4 6" key="1">
    <citation type="submission" date="2016-10" db="EMBL/GenBank/DDBJ databases">
        <title>Complete Genome Sequence of Acetogen Clostridium formicoaceticum ATCC 27076.</title>
        <authorList>
            <person name="Bao T."/>
            <person name="Cheng C."/>
            <person name="Zhao J."/>
            <person name="Yang S.-T."/>
            <person name="Wang J."/>
            <person name="Wang M."/>
        </authorList>
    </citation>
    <scope>NUCLEOTIDE SEQUENCE [LARGE SCALE GENOMIC DNA]</scope>
    <source>
        <strain evidence="4 6">ATCC 27076</strain>
    </source>
</reference>
<dbReference type="Pfam" id="PF00395">
    <property type="entry name" value="SLH"/>
    <property type="match status" value="3"/>
</dbReference>
<proteinExistence type="predicted"/>
<feature type="signal peptide" evidence="2">
    <location>
        <begin position="1"/>
        <end position="29"/>
    </location>
</feature>
<organism evidence="5 7">
    <name type="scientific">Clostridium formicaceticum</name>
    <dbReference type="NCBI Taxonomy" id="1497"/>
    <lineage>
        <taxon>Bacteria</taxon>
        <taxon>Bacillati</taxon>
        <taxon>Bacillota</taxon>
        <taxon>Clostridia</taxon>
        <taxon>Eubacteriales</taxon>
        <taxon>Clostridiaceae</taxon>
        <taxon>Clostridium</taxon>
    </lineage>
</organism>
<keyword evidence="2" id="KW-0732">Signal</keyword>
<evidence type="ECO:0000313" key="4">
    <source>
        <dbReference type="EMBL" id="AOY76954.1"/>
    </source>
</evidence>
<evidence type="ECO:0000313" key="5">
    <source>
        <dbReference type="EMBL" id="ARE87438.1"/>
    </source>
</evidence>
<reference evidence="5 7" key="2">
    <citation type="submission" date="2017-03" db="EMBL/GenBank/DDBJ databases">
        <title>Complete sequence of Clostridium formicaceticum DSM 92.</title>
        <authorList>
            <person name="Poehlein A."/>
            <person name="Karl M."/>
            <person name="Bengelsdorf F.R."/>
            <person name="Duerre P."/>
            <person name="Daniel R."/>
        </authorList>
    </citation>
    <scope>NUCLEOTIDE SEQUENCE [LARGE SCALE GENOMIC DNA]</scope>
    <source>
        <strain evidence="5 7">DSM 92</strain>
    </source>
</reference>
<evidence type="ECO:0000313" key="7">
    <source>
        <dbReference type="Proteomes" id="UP000192478"/>
    </source>
</evidence>
<dbReference type="InterPro" id="IPR051465">
    <property type="entry name" value="Cell_Envelope_Struct_Comp"/>
</dbReference>
<dbReference type="Proteomes" id="UP000192478">
    <property type="component" value="Chromosome"/>
</dbReference>
<dbReference type="AlphaFoldDB" id="A0AAC9RLC1"/>
<protein>
    <submittedName>
        <fullName evidence="5">Cellulosome-anchoring protein</fullName>
    </submittedName>
</protein>
<name>A0AAC9RLC1_9CLOT</name>
<feature type="domain" description="SLH" evidence="3">
    <location>
        <begin position="30"/>
        <end position="92"/>
    </location>
</feature>
<accession>A0AAC9RLC1</accession>
<feature type="chain" id="PRO_5042199419" evidence="2">
    <location>
        <begin position="30"/>
        <end position="307"/>
    </location>
</feature>
<dbReference type="PANTHER" id="PTHR43308">
    <property type="entry name" value="OUTER MEMBRANE PROTEIN ALPHA-RELATED"/>
    <property type="match status" value="1"/>
</dbReference>
<keyword evidence="6" id="KW-1185">Reference proteome</keyword>
<dbReference type="InterPro" id="IPR001119">
    <property type="entry name" value="SLH_dom"/>
</dbReference>
<keyword evidence="1" id="KW-0677">Repeat</keyword>
<dbReference type="EMBL" id="CP020559">
    <property type="protein sequence ID" value="ARE87438.1"/>
    <property type="molecule type" value="Genomic_DNA"/>
</dbReference>
<feature type="domain" description="SLH" evidence="3">
    <location>
        <begin position="159"/>
        <end position="222"/>
    </location>
</feature>
<evidence type="ECO:0000313" key="6">
    <source>
        <dbReference type="Proteomes" id="UP000177894"/>
    </source>
</evidence>
<evidence type="ECO:0000256" key="2">
    <source>
        <dbReference type="SAM" id="SignalP"/>
    </source>
</evidence>
<dbReference type="KEGG" id="cfm:BJL90_14470"/>